<dbReference type="PANTHER" id="PTHR32410">
    <property type="entry name" value="CYSTEINE/HISTIDINE-RICH C1 DOMAIN FAMILY PROTEIN"/>
    <property type="match status" value="1"/>
</dbReference>
<dbReference type="Gene3D" id="3.30.60.20">
    <property type="match status" value="1"/>
</dbReference>
<keyword evidence="6" id="KW-1185">Reference proteome</keyword>
<dbReference type="EMBL" id="SMMG02000003">
    <property type="protein sequence ID" value="KAA3481808.1"/>
    <property type="molecule type" value="Genomic_DNA"/>
</dbReference>
<dbReference type="SUPFAM" id="SSF57889">
    <property type="entry name" value="Cysteine-rich domain"/>
    <property type="match status" value="1"/>
</dbReference>
<feature type="domain" description="Phorbol-ester/DAG-type" evidence="4">
    <location>
        <begin position="152"/>
        <end position="200"/>
    </location>
</feature>
<dbReference type="PROSITE" id="PS50081">
    <property type="entry name" value="ZF_DAG_PE_2"/>
    <property type="match status" value="1"/>
</dbReference>
<evidence type="ECO:0000256" key="3">
    <source>
        <dbReference type="ARBA" id="ARBA00022833"/>
    </source>
</evidence>
<dbReference type="GO" id="GO:0046872">
    <property type="term" value="F:metal ion binding"/>
    <property type="evidence" value="ECO:0007669"/>
    <property type="project" value="UniProtKB-KW"/>
</dbReference>
<keyword evidence="2" id="KW-0677">Repeat</keyword>
<evidence type="ECO:0000313" key="5">
    <source>
        <dbReference type="EMBL" id="KAA3481808.1"/>
    </source>
</evidence>
<dbReference type="InterPro" id="IPR002219">
    <property type="entry name" value="PKC_DAG/PE"/>
</dbReference>
<evidence type="ECO:0000259" key="4">
    <source>
        <dbReference type="PROSITE" id="PS50081"/>
    </source>
</evidence>
<dbReference type="Proteomes" id="UP000325315">
    <property type="component" value="Unassembled WGS sequence"/>
</dbReference>
<gene>
    <name evidence="5" type="ORF">EPI10_022143</name>
</gene>
<dbReference type="Pfam" id="PF03107">
    <property type="entry name" value="C1_2"/>
    <property type="match status" value="1"/>
</dbReference>
<dbReference type="AlphaFoldDB" id="A0A5B6WKM7"/>
<dbReference type="InterPro" id="IPR053192">
    <property type="entry name" value="Vacuole_Formation_Reg"/>
</dbReference>
<evidence type="ECO:0000256" key="1">
    <source>
        <dbReference type="ARBA" id="ARBA00022723"/>
    </source>
</evidence>
<name>A0A5B6WKM7_9ROSI</name>
<evidence type="ECO:0000313" key="6">
    <source>
        <dbReference type="Proteomes" id="UP000325315"/>
    </source>
</evidence>
<keyword evidence="1" id="KW-0479">Metal-binding</keyword>
<comment type="caution">
    <text evidence="5">The sequence shown here is derived from an EMBL/GenBank/DDBJ whole genome shotgun (WGS) entry which is preliminary data.</text>
</comment>
<sequence length="258" mass="29563">MAPKATFCTQIEFTIFAINTHWCSLRSRALKVRRLIALDVRSWYQIQACALDFHIKWALFSKTIAENKVGELEGVSQKDLLVSSENGFEDLKKLSALHKKCLHPPIEVNHLFHSQHPLLLQFNSQSLPCQIFQITQPRELRPTTIDLPCHREHSLVLQLNLKSLICQICHETYNLSSAYYCSACKFGLHVQCVSPAPTIIGEIHEHPFTLFWRQFMKSAFCCNPSLKGFHDMVIEFPTHSSIGNKRSNLGNAKFAMKR</sequence>
<protein>
    <submittedName>
        <fullName evidence="5">C1-like protein</fullName>
    </submittedName>
</protein>
<organism evidence="5 6">
    <name type="scientific">Gossypium australe</name>
    <dbReference type="NCBI Taxonomy" id="47621"/>
    <lineage>
        <taxon>Eukaryota</taxon>
        <taxon>Viridiplantae</taxon>
        <taxon>Streptophyta</taxon>
        <taxon>Embryophyta</taxon>
        <taxon>Tracheophyta</taxon>
        <taxon>Spermatophyta</taxon>
        <taxon>Magnoliopsida</taxon>
        <taxon>eudicotyledons</taxon>
        <taxon>Gunneridae</taxon>
        <taxon>Pentapetalae</taxon>
        <taxon>rosids</taxon>
        <taxon>malvids</taxon>
        <taxon>Malvales</taxon>
        <taxon>Malvaceae</taxon>
        <taxon>Malvoideae</taxon>
        <taxon>Gossypium</taxon>
    </lineage>
</organism>
<dbReference type="PANTHER" id="PTHR32410:SF173">
    <property type="entry name" value="C1 DOMAIN FAMILY PROTEIN, PUTATIVE-RELATED"/>
    <property type="match status" value="1"/>
</dbReference>
<dbReference type="InterPro" id="IPR004146">
    <property type="entry name" value="DC1"/>
</dbReference>
<accession>A0A5B6WKM7</accession>
<dbReference type="OrthoDB" id="1036688at2759"/>
<keyword evidence="3" id="KW-0862">Zinc</keyword>
<proteinExistence type="predicted"/>
<evidence type="ECO:0000256" key="2">
    <source>
        <dbReference type="ARBA" id="ARBA00022737"/>
    </source>
</evidence>
<dbReference type="InterPro" id="IPR046349">
    <property type="entry name" value="C1-like_sf"/>
</dbReference>
<reference evidence="6" key="1">
    <citation type="journal article" date="2019" name="Plant Biotechnol. J.">
        <title>Genome sequencing of the Australian wild diploid species Gossypium australe highlights disease resistance and delayed gland morphogenesis.</title>
        <authorList>
            <person name="Cai Y."/>
            <person name="Cai X."/>
            <person name="Wang Q."/>
            <person name="Wang P."/>
            <person name="Zhang Y."/>
            <person name="Cai C."/>
            <person name="Xu Y."/>
            <person name="Wang K."/>
            <person name="Zhou Z."/>
            <person name="Wang C."/>
            <person name="Geng S."/>
            <person name="Li B."/>
            <person name="Dong Q."/>
            <person name="Hou Y."/>
            <person name="Wang H."/>
            <person name="Ai P."/>
            <person name="Liu Z."/>
            <person name="Yi F."/>
            <person name="Sun M."/>
            <person name="An G."/>
            <person name="Cheng J."/>
            <person name="Zhang Y."/>
            <person name="Shi Q."/>
            <person name="Xie Y."/>
            <person name="Shi X."/>
            <person name="Chang Y."/>
            <person name="Huang F."/>
            <person name="Chen Y."/>
            <person name="Hong S."/>
            <person name="Mi L."/>
            <person name="Sun Q."/>
            <person name="Zhang L."/>
            <person name="Zhou B."/>
            <person name="Peng R."/>
            <person name="Zhang X."/>
            <person name="Liu F."/>
        </authorList>
    </citation>
    <scope>NUCLEOTIDE SEQUENCE [LARGE SCALE GENOMIC DNA]</scope>
    <source>
        <strain evidence="6">cv. PA1801</strain>
    </source>
</reference>